<organism evidence="2 3">
    <name type="scientific">Actinacidiphila glaucinigra</name>
    <dbReference type="NCBI Taxonomy" id="235986"/>
    <lineage>
        <taxon>Bacteria</taxon>
        <taxon>Bacillati</taxon>
        <taxon>Actinomycetota</taxon>
        <taxon>Actinomycetes</taxon>
        <taxon>Kitasatosporales</taxon>
        <taxon>Streptomycetaceae</taxon>
        <taxon>Actinacidiphila</taxon>
    </lineage>
</organism>
<dbReference type="OrthoDB" id="3293636at2"/>
<proteinExistence type="predicted"/>
<keyword evidence="3" id="KW-1185">Reference proteome</keyword>
<accession>A0A239J8P3</accession>
<evidence type="ECO:0008006" key="4">
    <source>
        <dbReference type="Google" id="ProtNLM"/>
    </source>
</evidence>
<protein>
    <recommendedName>
        <fullName evidence="4">Secreted protein</fullName>
    </recommendedName>
</protein>
<dbReference type="EMBL" id="FZOF01000012">
    <property type="protein sequence ID" value="SNT01643.1"/>
    <property type="molecule type" value="Genomic_DNA"/>
</dbReference>
<name>A0A239J8P3_9ACTN</name>
<reference evidence="2 3" key="1">
    <citation type="submission" date="2017-06" db="EMBL/GenBank/DDBJ databases">
        <authorList>
            <person name="Kim H.J."/>
            <person name="Triplett B.A."/>
        </authorList>
    </citation>
    <scope>NUCLEOTIDE SEQUENCE [LARGE SCALE GENOMIC DNA]</scope>
    <source>
        <strain evidence="2 3">CGMCC 4.1858</strain>
    </source>
</reference>
<dbReference type="Proteomes" id="UP000198280">
    <property type="component" value="Unassembled WGS sequence"/>
</dbReference>
<feature type="region of interest" description="Disordered" evidence="1">
    <location>
        <begin position="45"/>
        <end position="113"/>
    </location>
</feature>
<gene>
    <name evidence="2" type="ORF">SAMN05216252_112118</name>
</gene>
<sequence>MRRGLAHAGAWTLATSAAVALSWFGVHHVLAGTAYDPPRALPISEPVADKVPAPTRSPDGGATHRAAGPEATGGPGRSARATPRTSPSNAPARPRGSATPARTSSADTGNVHGYTVEGGRVVLDLGEASATLVSATPDSGWEMKVWKQPEWIRVDFVSATTTSSLFCTWNGHPPTVDTYKAQNTGG</sequence>
<dbReference type="RefSeq" id="WP_089225885.1">
    <property type="nucleotide sequence ID" value="NZ_FZOF01000012.1"/>
</dbReference>
<evidence type="ECO:0000313" key="2">
    <source>
        <dbReference type="EMBL" id="SNT01643.1"/>
    </source>
</evidence>
<evidence type="ECO:0000256" key="1">
    <source>
        <dbReference type="SAM" id="MobiDB-lite"/>
    </source>
</evidence>
<evidence type="ECO:0000313" key="3">
    <source>
        <dbReference type="Proteomes" id="UP000198280"/>
    </source>
</evidence>
<dbReference type="AlphaFoldDB" id="A0A239J8P3"/>